<proteinExistence type="predicted"/>
<dbReference type="EMBL" id="CP036281">
    <property type="protein sequence ID" value="QDU79761.1"/>
    <property type="molecule type" value="Genomic_DNA"/>
</dbReference>
<name>A0A518CKL3_9PLAN</name>
<protein>
    <submittedName>
        <fullName evidence="1">Uncharacterized protein</fullName>
    </submittedName>
</protein>
<accession>A0A518CKL3</accession>
<evidence type="ECO:0000313" key="2">
    <source>
        <dbReference type="Proteomes" id="UP000317178"/>
    </source>
</evidence>
<gene>
    <name evidence="1" type="ORF">Pla110_14750</name>
</gene>
<sequence length="129" mass="14629">MNTARLPSRWDVVSRHAYVLLLATACCFSQTGCAVLSASPEVVRQTYTTQQNELFKICPKGTHRDQVEKRLAEAGINGEFGTNQSIYYCDFWKREDGKVWELNLALLFDEEGVLYSTMPGRTQITSVKE</sequence>
<reference evidence="1 2" key="1">
    <citation type="submission" date="2019-02" db="EMBL/GenBank/DDBJ databases">
        <title>Deep-cultivation of Planctomycetes and their phenomic and genomic characterization uncovers novel biology.</title>
        <authorList>
            <person name="Wiegand S."/>
            <person name="Jogler M."/>
            <person name="Boedeker C."/>
            <person name="Pinto D."/>
            <person name="Vollmers J."/>
            <person name="Rivas-Marin E."/>
            <person name="Kohn T."/>
            <person name="Peeters S.H."/>
            <person name="Heuer A."/>
            <person name="Rast P."/>
            <person name="Oberbeckmann S."/>
            <person name="Bunk B."/>
            <person name="Jeske O."/>
            <person name="Meyerdierks A."/>
            <person name="Storesund J.E."/>
            <person name="Kallscheuer N."/>
            <person name="Luecker S."/>
            <person name="Lage O.M."/>
            <person name="Pohl T."/>
            <person name="Merkel B.J."/>
            <person name="Hornburger P."/>
            <person name="Mueller R.-W."/>
            <person name="Bruemmer F."/>
            <person name="Labrenz M."/>
            <person name="Spormann A.M."/>
            <person name="Op den Camp H."/>
            <person name="Overmann J."/>
            <person name="Amann R."/>
            <person name="Jetten M.S.M."/>
            <person name="Mascher T."/>
            <person name="Medema M.H."/>
            <person name="Devos D.P."/>
            <person name="Kaster A.-K."/>
            <person name="Ovreas L."/>
            <person name="Rohde M."/>
            <person name="Galperin M.Y."/>
            <person name="Jogler C."/>
        </authorList>
    </citation>
    <scope>NUCLEOTIDE SEQUENCE [LARGE SCALE GENOMIC DNA]</scope>
    <source>
        <strain evidence="1 2">Pla110</strain>
    </source>
</reference>
<keyword evidence="2" id="KW-1185">Reference proteome</keyword>
<dbReference type="RefSeq" id="WP_144994625.1">
    <property type="nucleotide sequence ID" value="NZ_CP036281.1"/>
</dbReference>
<dbReference type="Proteomes" id="UP000317178">
    <property type="component" value="Chromosome"/>
</dbReference>
<dbReference type="OrthoDB" id="288534at2"/>
<dbReference type="AlphaFoldDB" id="A0A518CKL3"/>
<organism evidence="1 2">
    <name type="scientific">Polystyrenella longa</name>
    <dbReference type="NCBI Taxonomy" id="2528007"/>
    <lineage>
        <taxon>Bacteria</taxon>
        <taxon>Pseudomonadati</taxon>
        <taxon>Planctomycetota</taxon>
        <taxon>Planctomycetia</taxon>
        <taxon>Planctomycetales</taxon>
        <taxon>Planctomycetaceae</taxon>
        <taxon>Polystyrenella</taxon>
    </lineage>
</organism>
<dbReference type="KEGG" id="plon:Pla110_14750"/>
<dbReference type="PROSITE" id="PS51257">
    <property type="entry name" value="PROKAR_LIPOPROTEIN"/>
    <property type="match status" value="1"/>
</dbReference>
<evidence type="ECO:0000313" key="1">
    <source>
        <dbReference type="EMBL" id="QDU79761.1"/>
    </source>
</evidence>